<name>A0A8X6I5J7_TRICU</name>
<reference evidence="1" key="1">
    <citation type="submission" date="2020-07" db="EMBL/GenBank/DDBJ databases">
        <title>Multicomponent nature underlies the extraordinary mechanical properties of spider dragline silk.</title>
        <authorList>
            <person name="Kono N."/>
            <person name="Nakamura H."/>
            <person name="Mori M."/>
            <person name="Yoshida Y."/>
            <person name="Ohtoshi R."/>
            <person name="Malay A.D."/>
            <person name="Moran D.A.P."/>
            <person name="Tomita M."/>
            <person name="Numata K."/>
            <person name="Arakawa K."/>
        </authorList>
    </citation>
    <scope>NUCLEOTIDE SEQUENCE</scope>
</reference>
<evidence type="ECO:0000313" key="2">
    <source>
        <dbReference type="Proteomes" id="UP000887116"/>
    </source>
</evidence>
<protein>
    <submittedName>
        <fullName evidence="1">Uncharacterized protein</fullName>
    </submittedName>
</protein>
<dbReference type="Proteomes" id="UP000887116">
    <property type="component" value="Unassembled WGS sequence"/>
</dbReference>
<comment type="caution">
    <text evidence="1">The sequence shown here is derived from an EMBL/GenBank/DDBJ whole genome shotgun (WGS) entry which is preliminary data.</text>
</comment>
<dbReference type="EMBL" id="BMAO01030929">
    <property type="protein sequence ID" value="GFQ71235.1"/>
    <property type="molecule type" value="Genomic_DNA"/>
</dbReference>
<accession>A0A8X6I5J7</accession>
<proteinExistence type="predicted"/>
<dbReference type="AlphaFoldDB" id="A0A8X6I5J7"/>
<sequence length="136" mass="15592">MVTSSSFGLDESSSETSHNFCFRQRMSVFITLCTRYLESFLPRSWGRRGVLTGILKSSFLLEFRSEVEGWAGDEPAASVSTQFCRCSVLFNLFCRRLSYRFILLSKPVEDSLSNNKIFINNNFDTEILCIKISKNL</sequence>
<organism evidence="1 2">
    <name type="scientific">Trichonephila clavata</name>
    <name type="common">Joro spider</name>
    <name type="synonym">Nephila clavata</name>
    <dbReference type="NCBI Taxonomy" id="2740835"/>
    <lineage>
        <taxon>Eukaryota</taxon>
        <taxon>Metazoa</taxon>
        <taxon>Ecdysozoa</taxon>
        <taxon>Arthropoda</taxon>
        <taxon>Chelicerata</taxon>
        <taxon>Arachnida</taxon>
        <taxon>Araneae</taxon>
        <taxon>Araneomorphae</taxon>
        <taxon>Entelegynae</taxon>
        <taxon>Araneoidea</taxon>
        <taxon>Nephilidae</taxon>
        <taxon>Trichonephila</taxon>
    </lineage>
</organism>
<keyword evidence="2" id="KW-1185">Reference proteome</keyword>
<evidence type="ECO:0000313" key="1">
    <source>
        <dbReference type="EMBL" id="GFQ71235.1"/>
    </source>
</evidence>
<gene>
    <name evidence="1" type="ORF">TNCT_319481</name>
</gene>